<dbReference type="InterPro" id="IPR036188">
    <property type="entry name" value="FAD/NAD-bd_sf"/>
</dbReference>
<evidence type="ECO:0008006" key="3">
    <source>
        <dbReference type="Google" id="ProtNLM"/>
    </source>
</evidence>
<dbReference type="Proteomes" id="UP000191672">
    <property type="component" value="Unassembled WGS sequence"/>
</dbReference>
<dbReference type="PANTHER" id="PTHR37417:SF2">
    <property type="entry name" value="67 KDA MYOSIN-CROSS-REACTIVE ANTIGEN FAMILY PROTEIN (AFU_ORTHOLOGUE AFUA_5G09970)"/>
    <property type="match status" value="1"/>
</dbReference>
<protein>
    <recommendedName>
        <fullName evidence="3">Oleate hydratase</fullName>
    </recommendedName>
</protein>
<gene>
    <name evidence="1" type="ORF">PENANT_c014G03716</name>
</gene>
<accession>A0A1V6Q503</accession>
<name>A0A1V6Q503_9EURO</name>
<dbReference type="Gene3D" id="3.30.9.80">
    <property type="match status" value="1"/>
</dbReference>
<dbReference type="Pfam" id="PF06100">
    <property type="entry name" value="MCRA"/>
    <property type="match status" value="1"/>
</dbReference>
<dbReference type="OrthoDB" id="545169at2759"/>
<dbReference type="SUPFAM" id="SSF51905">
    <property type="entry name" value="FAD/NAD(P)-binding domain"/>
    <property type="match status" value="1"/>
</dbReference>
<dbReference type="GO" id="GO:0071949">
    <property type="term" value="F:FAD binding"/>
    <property type="evidence" value="ECO:0007669"/>
    <property type="project" value="InterPro"/>
</dbReference>
<comment type="caution">
    <text evidence="1">The sequence shown here is derived from an EMBL/GenBank/DDBJ whole genome shotgun (WGS) entry which is preliminary data.</text>
</comment>
<reference evidence="2" key="1">
    <citation type="journal article" date="2017" name="Nat. Microbiol.">
        <title>Global analysis of biosynthetic gene clusters reveals vast potential of secondary metabolite production in Penicillium species.</title>
        <authorList>
            <person name="Nielsen J.C."/>
            <person name="Grijseels S."/>
            <person name="Prigent S."/>
            <person name="Ji B."/>
            <person name="Dainat J."/>
            <person name="Nielsen K.F."/>
            <person name="Frisvad J.C."/>
            <person name="Workman M."/>
            <person name="Nielsen J."/>
        </authorList>
    </citation>
    <scope>NUCLEOTIDE SEQUENCE [LARGE SCALE GENOMIC DNA]</scope>
    <source>
        <strain evidence="2">IBT 31811</strain>
    </source>
</reference>
<dbReference type="PANTHER" id="PTHR37417">
    <property type="entry name" value="67 KDA MYOSIN-CROSS-REACTIVE ANTIGEN FAMILY PROTEIN (AFU_ORTHOLOGUE AFUA_5G09970)"/>
    <property type="match status" value="1"/>
</dbReference>
<dbReference type="Gene3D" id="3.50.50.60">
    <property type="entry name" value="FAD/NAD(P)-binding domain"/>
    <property type="match status" value="2"/>
</dbReference>
<sequence length="531" mass="59460">MMSHMSSLQMEPSFTDDMDAWILGSGIASLTAAVHLIKEAKIPPSRIHIIETLEKAGGGSASTGDPVNGYDYRAGAMPAFNNIYVEKLLSIVPSKSDPKKTTLDDICEFRRSRPPHKSPNTRILSRKTSGLARISPNQMGVGLRDRIALYMLSSKTEKGLGRSRIQDHFHSSFFRSSHWLTLATTFGFEPRHSAAEFRRYVHWFKNGKHELNHLRPLDNGQYNRHESIIVPVANFLQSRGVDFRFGTTVTDVILEPETHRRVSSIHAVEGNSPEITIDVGPNDIVIVSLGSVISGATSGTNTTPPSLETMRPDEELDENWLLWLELSTKDPKFGNAYNFCTRMCESRQESFTVTLKSPEFFNRFTELTGDAPGSGVFVTLKDSNWLLSLKIPEQPMFPGQPSDVQVFWGYAAFPERKGDFVQKPMLECSGREIMTEILYNLQLPLEPILDDSITIPCVVPRMAAPFLPRECSDRPPVIPEGMTNMALIGQFVDIPDEIVGTMDYYVRGAQIAVRQLMGLDQDTLLRDDFCN</sequence>
<evidence type="ECO:0000313" key="2">
    <source>
        <dbReference type="Proteomes" id="UP000191672"/>
    </source>
</evidence>
<evidence type="ECO:0000313" key="1">
    <source>
        <dbReference type="EMBL" id="OQD83962.1"/>
    </source>
</evidence>
<dbReference type="GO" id="GO:0006631">
    <property type="term" value="P:fatty acid metabolic process"/>
    <property type="evidence" value="ECO:0007669"/>
    <property type="project" value="InterPro"/>
</dbReference>
<keyword evidence="2" id="KW-1185">Reference proteome</keyword>
<organism evidence="1 2">
    <name type="scientific">Penicillium antarcticum</name>
    <dbReference type="NCBI Taxonomy" id="416450"/>
    <lineage>
        <taxon>Eukaryota</taxon>
        <taxon>Fungi</taxon>
        <taxon>Dikarya</taxon>
        <taxon>Ascomycota</taxon>
        <taxon>Pezizomycotina</taxon>
        <taxon>Eurotiomycetes</taxon>
        <taxon>Eurotiomycetidae</taxon>
        <taxon>Eurotiales</taxon>
        <taxon>Aspergillaceae</taxon>
        <taxon>Penicillium</taxon>
    </lineage>
</organism>
<dbReference type="EMBL" id="MDYN01000014">
    <property type="protein sequence ID" value="OQD83962.1"/>
    <property type="molecule type" value="Genomic_DNA"/>
</dbReference>
<proteinExistence type="predicted"/>
<dbReference type="AlphaFoldDB" id="A0A1V6Q503"/>
<dbReference type="GO" id="GO:0050151">
    <property type="term" value="F:oleate hydratase activity"/>
    <property type="evidence" value="ECO:0007669"/>
    <property type="project" value="InterPro"/>
</dbReference>
<dbReference type="InterPro" id="IPR010354">
    <property type="entry name" value="Oleate_hydratase"/>
</dbReference>